<sequence length="699" mass="70868">MSLRETVDAAPARPSAGARGNLTGAAVLVALAAAVVLVGLWHLTQGTSGVGLVDLVGALGGGSGEVGGVPVSEILTGSRLPRLCAGVAVGLALGAAGALLQSVTRNTLASPDTLAVTAGSYFSLTLVAAFELAVPFWASGLVAFVGGLLAAAVVLALAGGGAATATTRLILAGSALAMALDAATAMLLILFKKNTTGLFAWGSGSLTQLNIDASLRAIPVILVVLVAALLLSRRLDVLRLGDDTAASLGVPLRSTRLIAVVCAVLLTSTAVTVAGPIAFVGLGAPVLARLLAVRLHPLNRHRFLVPVSGLLGALVILLADVVLRALLGAEGAAAIPTGVPTALLGAVVMVVLALRMRDAGTVRQPPQARIGVRSRRWFLGVVITVAVLLVAMIVVGVLAGSLWLRLGDVALWLQGAAPDLVARALDDRSPRVAAAVLAGAALALAGSVVQSSVRNPLAEPGILGITAGAGLGAVIVVTTGLPGGRLTLLTMAIAMGLLTFGLIAVLSWRGGFLPDRFVLVGIGFGYGLSALTTFLLLRANPWDTPRIFTWLSGTTYGRTLPDVLPVAVALVLAVPLLLAMRRHLDLLAIDEDTPRILGVRVEQTRLAVLSIAAVLAAVSVVAIGVVGFVGLVAPHLARALVGARHSRIIPVAMLLGGLLVCAADALGRSLIAPAQIPAGLMIAIIGAPYFVWLLRRSRP</sequence>
<feature type="transmembrane region" description="Helical" evidence="8">
    <location>
        <begin position="80"/>
        <end position="100"/>
    </location>
</feature>
<evidence type="ECO:0000256" key="2">
    <source>
        <dbReference type="ARBA" id="ARBA00007935"/>
    </source>
</evidence>
<proteinExistence type="inferred from homology"/>
<feature type="transmembrane region" description="Helical" evidence="8">
    <location>
        <begin position="518"/>
        <end position="539"/>
    </location>
</feature>
<feature type="transmembrane region" description="Helical" evidence="8">
    <location>
        <begin position="21"/>
        <end position="43"/>
    </location>
</feature>
<feature type="transmembrane region" description="Helical" evidence="8">
    <location>
        <begin position="333"/>
        <end position="356"/>
    </location>
</feature>
<keyword evidence="4" id="KW-1003">Cell membrane</keyword>
<organism evidence="9 10">
    <name type="scientific">Brachybacterium huguangmaarense</name>
    <dbReference type="NCBI Taxonomy" id="1652028"/>
    <lineage>
        <taxon>Bacteria</taxon>
        <taxon>Bacillati</taxon>
        <taxon>Actinomycetota</taxon>
        <taxon>Actinomycetes</taxon>
        <taxon>Micrococcales</taxon>
        <taxon>Dermabacteraceae</taxon>
        <taxon>Brachybacterium</taxon>
    </lineage>
</organism>
<dbReference type="EMBL" id="CP107020">
    <property type="protein sequence ID" value="UYG15900.1"/>
    <property type="molecule type" value="Genomic_DNA"/>
</dbReference>
<dbReference type="RefSeq" id="WP_263593114.1">
    <property type="nucleotide sequence ID" value="NZ_CP107020.1"/>
</dbReference>
<feature type="transmembrane region" description="Helical" evidence="8">
    <location>
        <begin position="432"/>
        <end position="449"/>
    </location>
</feature>
<feature type="transmembrane region" description="Helical" evidence="8">
    <location>
        <begin position="211"/>
        <end position="232"/>
    </location>
</feature>
<evidence type="ECO:0000256" key="6">
    <source>
        <dbReference type="ARBA" id="ARBA00022989"/>
    </source>
</evidence>
<keyword evidence="10" id="KW-1185">Reference proteome</keyword>
<keyword evidence="3" id="KW-0813">Transport</keyword>
<dbReference type="PANTHER" id="PTHR30472">
    <property type="entry name" value="FERRIC ENTEROBACTIN TRANSPORT SYSTEM PERMEASE PROTEIN"/>
    <property type="match status" value="1"/>
</dbReference>
<evidence type="ECO:0000256" key="8">
    <source>
        <dbReference type="SAM" id="Phobius"/>
    </source>
</evidence>
<feature type="transmembrane region" description="Helical" evidence="8">
    <location>
        <begin position="303"/>
        <end position="327"/>
    </location>
</feature>
<dbReference type="Pfam" id="PF01032">
    <property type="entry name" value="FecCD"/>
    <property type="match status" value="2"/>
</dbReference>
<evidence type="ECO:0000256" key="7">
    <source>
        <dbReference type="ARBA" id="ARBA00023136"/>
    </source>
</evidence>
<dbReference type="Proteomes" id="UP001164305">
    <property type="component" value="Chromosome"/>
</dbReference>
<feature type="transmembrane region" description="Helical" evidence="8">
    <location>
        <begin position="606"/>
        <end position="636"/>
    </location>
</feature>
<keyword evidence="7 8" id="KW-0472">Membrane</keyword>
<feature type="transmembrane region" description="Helical" evidence="8">
    <location>
        <begin position="674"/>
        <end position="694"/>
    </location>
</feature>
<dbReference type="InterPro" id="IPR000522">
    <property type="entry name" value="ABC_transptr_permease_BtuC"/>
</dbReference>
<feature type="transmembrane region" description="Helical" evidence="8">
    <location>
        <begin position="244"/>
        <end position="267"/>
    </location>
</feature>
<dbReference type="SUPFAM" id="SSF81345">
    <property type="entry name" value="ABC transporter involved in vitamin B12 uptake, BtuC"/>
    <property type="match status" value="2"/>
</dbReference>
<comment type="similarity">
    <text evidence="2">Belongs to the binding-protein-dependent transport system permease family. FecCD subfamily.</text>
</comment>
<dbReference type="NCBIfam" id="NF007867">
    <property type="entry name" value="PRK10577.1-3"/>
    <property type="match status" value="1"/>
</dbReference>
<protein>
    <submittedName>
        <fullName evidence="9">Iron ABC transporter permease</fullName>
    </submittedName>
</protein>
<feature type="transmembrane region" description="Helical" evidence="8">
    <location>
        <begin position="461"/>
        <end position="481"/>
    </location>
</feature>
<accession>A0ABY6FYI5</accession>
<evidence type="ECO:0000256" key="1">
    <source>
        <dbReference type="ARBA" id="ARBA00004651"/>
    </source>
</evidence>
<reference evidence="9" key="1">
    <citation type="submission" date="2022-10" db="EMBL/GenBank/DDBJ databases">
        <title>Whole-Genome Sequencing of Brachybacterium huguangmaarense BRM-3, Isolated from Betula schmidtii.</title>
        <authorList>
            <person name="Haam D."/>
        </authorList>
    </citation>
    <scope>NUCLEOTIDE SEQUENCE</scope>
    <source>
        <strain evidence="9">BRM-3</strain>
    </source>
</reference>
<feature type="transmembrane region" description="Helical" evidence="8">
    <location>
        <begin position="559"/>
        <end position="579"/>
    </location>
</feature>
<dbReference type="CDD" id="cd06550">
    <property type="entry name" value="TM_ABC_iron-siderophores_like"/>
    <property type="match status" value="2"/>
</dbReference>
<dbReference type="PANTHER" id="PTHR30472:SF37">
    <property type="entry name" value="FE(3+) DICITRATE TRANSPORT SYSTEM PERMEASE PROTEIN FECD-RELATED"/>
    <property type="match status" value="1"/>
</dbReference>
<evidence type="ECO:0000313" key="9">
    <source>
        <dbReference type="EMBL" id="UYG15900.1"/>
    </source>
</evidence>
<evidence type="ECO:0000313" key="10">
    <source>
        <dbReference type="Proteomes" id="UP001164305"/>
    </source>
</evidence>
<evidence type="ECO:0000256" key="5">
    <source>
        <dbReference type="ARBA" id="ARBA00022692"/>
    </source>
</evidence>
<gene>
    <name evidence="9" type="ORF">BRM3_09640</name>
</gene>
<dbReference type="Gene3D" id="1.10.3470.10">
    <property type="entry name" value="ABC transporter involved in vitamin B12 uptake, BtuC"/>
    <property type="match status" value="2"/>
</dbReference>
<name>A0ABY6FYI5_9MICO</name>
<evidence type="ECO:0000256" key="3">
    <source>
        <dbReference type="ARBA" id="ARBA00022448"/>
    </source>
</evidence>
<feature type="transmembrane region" description="Helical" evidence="8">
    <location>
        <begin position="273"/>
        <end position="291"/>
    </location>
</feature>
<comment type="subcellular location">
    <subcellularLocation>
        <location evidence="1">Cell membrane</location>
        <topology evidence="1">Multi-pass membrane protein</topology>
    </subcellularLocation>
</comment>
<feature type="transmembrane region" description="Helical" evidence="8">
    <location>
        <begin position="112"/>
        <end position="130"/>
    </location>
</feature>
<feature type="transmembrane region" description="Helical" evidence="8">
    <location>
        <begin position="169"/>
        <end position="191"/>
    </location>
</feature>
<keyword evidence="6 8" id="KW-1133">Transmembrane helix</keyword>
<keyword evidence="5 8" id="KW-0812">Transmembrane</keyword>
<evidence type="ECO:0000256" key="4">
    <source>
        <dbReference type="ARBA" id="ARBA00022475"/>
    </source>
</evidence>
<feature type="transmembrane region" description="Helical" evidence="8">
    <location>
        <begin position="487"/>
        <end position="506"/>
    </location>
</feature>
<dbReference type="InterPro" id="IPR037294">
    <property type="entry name" value="ABC_BtuC-like"/>
</dbReference>
<feature type="transmembrane region" description="Helical" evidence="8">
    <location>
        <begin position="136"/>
        <end position="157"/>
    </location>
</feature>
<feature type="transmembrane region" description="Helical" evidence="8">
    <location>
        <begin position="377"/>
        <end position="404"/>
    </location>
</feature>